<keyword evidence="5 8" id="KW-0378">Hydrolase</keyword>
<keyword evidence="4 8" id="KW-0028">Amino-acid biosynthesis</keyword>
<keyword evidence="11" id="KW-1185">Reference proteome</keyword>
<dbReference type="KEGG" id="str:Sterm_3778"/>
<evidence type="ECO:0000256" key="1">
    <source>
        <dbReference type="ARBA" id="ARBA00004970"/>
    </source>
</evidence>
<comment type="pathway">
    <text evidence="1 8">Amino-acid biosynthesis; L-histidine biosynthesis; L-histidine from 5-phospho-alpha-D-ribose 1-diphosphate: step 8/9.</text>
</comment>
<dbReference type="Gene3D" id="3.20.20.140">
    <property type="entry name" value="Metal-dependent hydrolases"/>
    <property type="match status" value="1"/>
</dbReference>
<dbReference type="UniPathway" id="UPA00031">
    <property type="reaction ID" value="UER00013"/>
</dbReference>
<evidence type="ECO:0000256" key="3">
    <source>
        <dbReference type="ARBA" id="ARBA00013085"/>
    </source>
</evidence>
<reference evidence="10 11" key="2">
    <citation type="journal article" date="2010" name="Stand. Genomic Sci.">
        <title>Complete genome sequence of Sebaldella termitidis type strain (NCTC 11300).</title>
        <authorList>
            <person name="Harmon-Smith M."/>
            <person name="Celia L."/>
            <person name="Chertkov O."/>
            <person name="Lapidus A."/>
            <person name="Copeland A."/>
            <person name="Glavina Del Rio T."/>
            <person name="Nolan M."/>
            <person name="Lucas S."/>
            <person name="Tice H."/>
            <person name="Cheng J.F."/>
            <person name="Han C."/>
            <person name="Detter J.C."/>
            <person name="Bruce D."/>
            <person name="Goodwin L."/>
            <person name="Pitluck S."/>
            <person name="Pati A."/>
            <person name="Liolios K."/>
            <person name="Ivanova N."/>
            <person name="Mavromatis K."/>
            <person name="Mikhailova N."/>
            <person name="Chen A."/>
            <person name="Palaniappan K."/>
            <person name="Land M."/>
            <person name="Hauser L."/>
            <person name="Chang Y.J."/>
            <person name="Jeffries C.D."/>
            <person name="Brettin T."/>
            <person name="Goker M."/>
            <person name="Beck B."/>
            <person name="Bristow J."/>
            <person name="Eisen J.A."/>
            <person name="Markowitz V."/>
            <person name="Hugenholtz P."/>
            <person name="Kyrpides N.C."/>
            <person name="Klenk H.P."/>
            <person name="Chen F."/>
        </authorList>
    </citation>
    <scope>NUCLEOTIDE SEQUENCE [LARGE SCALE GENOMIC DNA]</scope>
    <source>
        <strain evidence="11">ATCC 33386 / NCTC 11300</strain>
    </source>
</reference>
<dbReference type="NCBIfam" id="TIGR01856">
    <property type="entry name" value="hisJ_fam"/>
    <property type="match status" value="1"/>
</dbReference>
<dbReference type="SMART" id="SM00481">
    <property type="entry name" value="POLIIIAc"/>
    <property type="match status" value="1"/>
</dbReference>
<organism evidence="10 11">
    <name type="scientific">Sebaldella termitidis (strain ATCC 33386 / NCTC 11300)</name>
    <dbReference type="NCBI Taxonomy" id="526218"/>
    <lineage>
        <taxon>Bacteria</taxon>
        <taxon>Fusobacteriati</taxon>
        <taxon>Fusobacteriota</taxon>
        <taxon>Fusobacteriia</taxon>
        <taxon>Fusobacteriales</taxon>
        <taxon>Leptotrichiaceae</taxon>
        <taxon>Sebaldella</taxon>
    </lineage>
</organism>
<evidence type="ECO:0000256" key="2">
    <source>
        <dbReference type="ARBA" id="ARBA00009152"/>
    </source>
</evidence>
<feature type="domain" description="Polymerase/histidinol phosphatase N-terminal" evidence="9">
    <location>
        <begin position="3"/>
        <end position="100"/>
    </location>
</feature>
<keyword evidence="6 8" id="KW-0368">Histidine biosynthesis</keyword>
<proteinExistence type="inferred from homology"/>
<dbReference type="STRING" id="526218.Sterm_3778"/>
<evidence type="ECO:0000256" key="7">
    <source>
        <dbReference type="ARBA" id="ARBA00049158"/>
    </source>
</evidence>
<dbReference type="InterPro" id="IPR003141">
    <property type="entry name" value="Pol/His_phosphatase_N"/>
</dbReference>
<dbReference type="EC" id="3.1.3.15" evidence="3 8"/>
<evidence type="ECO:0000313" key="10">
    <source>
        <dbReference type="EMBL" id="ACZ10612.1"/>
    </source>
</evidence>
<dbReference type="EMBL" id="CP001739">
    <property type="protein sequence ID" value="ACZ10612.1"/>
    <property type="molecule type" value="Genomic_DNA"/>
</dbReference>
<accession>D1ARX6</accession>
<dbReference type="PANTHER" id="PTHR21039">
    <property type="entry name" value="HISTIDINOL PHOSPHATASE-RELATED"/>
    <property type="match status" value="1"/>
</dbReference>
<dbReference type="GO" id="GO:0000105">
    <property type="term" value="P:L-histidine biosynthetic process"/>
    <property type="evidence" value="ECO:0007669"/>
    <property type="project" value="UniProtKB-UniRule"/>
</dbReference>
<dbReference type="GO" id="GO:0005737">
    <property type="term" value="C:cytoplasm"/>
    <property type="evidence" value="ECO:0007669"/>
    <property type="project" value="TreeGrafter"/>
</dbReference>
<evidence type="ECO:0000256" key="8">
    <source>
        <dbReference type="RuleBase" id="RU366003"/>
    </source>
</evidence>
<evidence type="ECO:0000256" key="5">
    <source>
        <dbReference type="ARBA" id="ARBA00022801"/>
    </source>
</evidence>
<dbReference type="InterPro" id="IPR010140">
    <property type="entry name" value="Histidinol_P_phosphatase_HisJ"/>
</dbReference>
<comment type="similarity">
    <text evidence="2 8">Belongs to the PHP hydrolase family. HisK subfamily.</text>
</comment>
<name>D1ARX6_SEBTE</name>
<gene>
    <name evidence="10" type="ordered locus">Sterm_3778</name>
</gene>
<dbReference type="GO" id="GO:0004401">
    <property type="term" value="F:histidinol-phosphatase activity"/>
    <property type="evidence" value="ECO:0007669"/>
    <property type="project" value="UniProtKB-UniRule"/>
</dbReference>
<comment type="catalytic activity">
    <reaction evidence="7 8">
        <text>L-histidinol phosphate + H2O = L-histidinol + phosphate</text>
        <dbReference type="Rhea" id="RHEA:14465"/>
        <dbReference type="ChEBI" id="CHEBI:15377"/>
        <dbReference type="ChEBI" id="CHEBI:43474"/>
        <dbReference type="ChEBI" id="CHEBI:57699"/>
        <dbReference type="ChEBI" id="CHEBI:57980"/>
        <dbReference type="EC" id="3.1.3.15"/>
    </reaction>
</comment>
<dbReference type="Pfam" id="PF02811">
    <property type="entry name" value="PHP"/>
    <property type="match status" value="1"/>
</dbReference>
<evidence type="ECO:0000259" key="9">
    <source>
        <dbReference type="SMART" id="SM00481"/>
    </source>
</evidence>
<dbReference type="HOGENOM" id="CLU_054611_3_0_0"/>
<sequence>MLADYHIHSEYSDDSVEPMEAIIKSAIEKNISEICFTDHVDYDIKIDHDIFRQMNDEEKVRYEKVLNVNYPDYFKEIEILKNKYKDRIIIKKGLEFGIQTHTVEKFRNLFNSYDLDFIILSCHQSDNKEFWNYAYQEGKTEDEYNLGYYQEIYSCIHQYNDYSVLGHLDLIQRYNKKRYPFEKSKDIITEILKKIIKENKGIEVNTSSFAYKLEDLTPSRDILSLYYELGGKIITIGSDAHNAKSVGSHIALIQQELKNIGFRYFCTFDKMKPVFHEL</sequence>
<evidence type="ECO:0000313" key="11">
    <source>
        <dbReference type="Proteomes" id="UP000000845"/>
    </source>
</evidence>
<reference evidence="11" key="1">
    <citation type="submission" date="2009-09" db="EMBL/GenBank/DDBJ databases">
        <title>The complete chromosome of Sebaldella termitidis ATCC 33386.</title>
        <authorList>
            <consortium name="US DOE Joint Genome Institute (JGI-PGF)"/>
            <person name="Lucas S."/>
            <person name="Copeland A."/>
            <person name="Lapidus A."/>
            <person name="Glavina del Rio T."/>
            <person name="Dalin E."/>
            <person name="Tice H."/>
            <person name="Bruce D."/>
            <person name="Goodwin L."/>
            <person name="Pitluck S."/>
            <person name="Kyrpides N."/>
            <person name="Mavromatis K."/>
            <person name="Ivanova N."/>
            <person name="Mikhailova N."/>
            <person name="Sims D."/>
            <person name="Meincke L."/>
            <person name="Brettin T."/>
            <person name="Detter J.C."/>
            <person name="Han C."/>
            <person name="Larimer F."/>
            <person name="Land M."/>
            <person name="Hauser L."/>
            <person name="Markowitz V."/>
            <person name="Cheng J.F."/>
            <person name="Hugenholtz P."/>
            <person name="Woyke T."/>
            <person name="Wu D."/>
            <person name="Eisen J.A."/>
        </authorList>
    </citation>
    <scope>NUCLEOTIDE SEQUENCE [LARGE SCALE GENOMIC DNA]</scope>
    <source>
        <strain evidence="11">ATCC 33386 / NCTC 11300</strain>
    </source>
</reference>
<dbReference type="InterPro" id="IPR004013">
    <property type="entry name" value="PHP_dom"/>
</dbReference>
<dbReference type="RefSeq" id="WP_012863192.1">
    <property type="nucleotide sequence ID" value="NC_013517.1"/>
</dbReference>
<dbReference type="PANTHER" id="PTHR21039:SF0">
    <property type="entry name" value="HISTIDINOL-PHOSPHATASE"/>
    <property type="match status" value="1"/>
</dbReference>
<protein>
    <recommendedName>
        <fullName evidence="3 8">Histidinol-phosphatase</fullName>
        <shortName evidence="8">HolPase</shortName>
        <ecNumber evidence="3 8">3.1.3.15</ecNumber>
    </recommendedName>
</protein>
<evidence type="ECO:0000256" key="4">
    <source>
        <dbReference type="ARBA" id="ARBA00022605"/>
    </source>
</evidence>
<evidence type="ECO:0000256" key="6">
    <source>
        <dbReference type="ARBA" id="ARBA00023102"/>
    </source>
</evidence>
<dbReference type="InterPro" id="IPR016195">
    <property type="entry name" value="Pol/histidinol_Pase-like"/>
</dbReference>
<dbReference type="eggNOG" id="COG1387">
    <property type="taxonomic scope" value="Bacteria"/>
</dbReference>
<dbReference type="Proteomes" id="UP000000845">
    <property type="component" value="Chromosome"/>
</dbReference>
<dbReference type="SUPFAM" id="SSF89550">
    <property type="entry name" value="PHP domain-like"/>
    <property type="match status" value="1"/>
</dbReference>
<dbReference type="AlphaFoldDB" id="D1ARX6"/>